<keyword evidence="2" id="KW-1185">Reference proteome</keyword>
<dbReference type="EMBL" id="KQ947424">
    <property type="protein sequence ID" value="KUJ12267.1"/>
    <property type="molecule type" value="Genomic_DNA"/>
</dbReference>
<dbReference type="RefSeq" id="XP_018066622.1">
    <property type="nucleotide sequence ID" value="XM_018212210.1"/>
</dbReference>
<dbReference type="InParanoid" id="A0A194WXF6"/>
<dbReference type="KEGG" id="psco:LY89DRAFT_652664"/>
<dbReference type="Proteomes" id="UP000070700">
    <property type="component" value="Unassembled WGS sequence"/>
</dbReference>
<dbReference type="OrthoDB" id="3528649at2759"/>
<protein>
    <submittedName>
        <fullName evidence="1">Uncharacterized protein</fullName>
    </submittedName>
</protein>
<reference evidence="1 2" key="1">
    <citation type="submission" date="2015-10" db="EMBL/GenBank/DDBJ databases">
        <title>Full genome of DAOMC 229536 Phialocephala scopiformis, a fungal endophyte of spruce producing the potent anti-insectan compound rugulosin.</title>
        <authorList>
            <consortium name="DOE Joint Genome Institute"/>
            <person name="Walker A.K."/>
            <person name="Frasz S.L."/>
            <person name="Seifert K.A."/>
            <person name="Miller J.D."/>
            <person name="Mondo S.J."/>
            <person name="Labutti K."/>
            <person name="Lipzen A."/>
            <person name="Dockter R."/>
            <person name="Kennedy M."/>
            <person name="Grigoriev I.V."/>
            <person name="Spatafora J.W."/>
        </authorList>
    </citation>
    <scope>NUCLEOTIDE SEQUENCE [LARGE SCALE GENOMIC DNA]</scope>
    <source>
        <strain evidence="1 2">CBS 120377</strain>
    </source>
</reference>
<evidence type="ECO:0000313" key="1">
    <source>
        <dbReference type="EMBL" id="KUJ12267.1"/>
    </source>
</evidence>
<dbReference type="GeneID" id="28821936"/>
<proteinExistence type="predicted"/>
<gene>
    <name evidence="1" type="ORF">LY89DRAFT_652664</name>
</gene>
<evidence type="ECO:0000313" key="2">
    <source>
        <dbReference type="Proteomes" id="UP000070700"/>
    </source>
</evidence>
<dbReference type="AlphaFoldDB" id="A0A194WXF6"/>
<sequence>MVQECLQPVFEQHKLSKYGFLLKQITHPLATSKQHYFKTAWVFADTRSPLWAEVNDVFFNPHAKPIDDDRVGVALGYPEVSRSFAGESKFSAVDLTEMGELEVEMGRRVCSVRAFDFRCGSEHFGNLVPYFERCAAAAKEVGTVLRM</sequence>
<accession>A0A194WXF6</accession>
<name>A0A194WXF6_MOLSC</name>
<organism evidence="1 2">
    <name type="scientific">Mollisia scopiformis</name>
    <name type="common">Conifer needle endophyte fungus</name>
    <name type="synonym">Phialocephala scopiformis</name>
    <dbReference type="NCBI Taxonomy" id="149040"/>
    <lineage>
        <taxon>Eukaryota</taxon>
        <taxon>Fungi</taxon>
        <taxon>Dikarya</taxon>
        <taxon>Ascomycota</taxon>
        <taxon>Pezizomycotina</taxon>
        <taxon>Leotiomycetes</taxon>
        <taxon>Helotiales</taxon>
        <taxon>Mollisiaceae</taxon>
        <taxon>Mollisia</taxon>
    </lineage>
</organism>